<name>A0A9W9DT03_9AGAR</name>
<organism evidence="2 3">
    <name type="scientific">Lentinula aciculospora</name>
    <dbReference type="NCBI Taxonomy" id="153920"/>
    <lineage>
        <taxon>Eukaryota</taxon>
        <taxon>Fungi</taxon>
        <taxon>Dikarya</taxon>
        <taxon>Basidiomycota</taxon>
        <taxon>Agaricomycotina</taxon>
        <taxon>Agaricomycetes</taxon>
        <taxon>Agaricomycetidae</taxon>
        <taxon>Agaricales</taxon>
        <taxon>Marasmiineae</taxon>
        <taxon>Omphalotaceae</taxon>
        <taxon>Lentinula</taxon>
    </lineage>
</organism>
<gene>
    <name evidence="2" type="ORF">J3R30DRAFT_3681188</name>
</gene>
<evidence type="ECO:0000256" key="1">
    <source>
        <dbReference type="SAM" id="MobiDB-lite"/>
    </source>
</evidence>
<evidence type="ECO:0000313" key="3">
    <source>
        <dbReference type="Proteomes" id="UP001150266"/>
    </source>
</evidence>
<keyword evidence="3" id="KW-1185">Reference proteome</keyword>
<evidence type="ECO:0000313" key="2">
    <source>
        <dbReference type="EMBL" id="KAJ4483921.1"/>
    </source>
</evidence>
<dbReference type="AlphaFoldDB" id="A0A9W9DT03"/>
<reference evidence="2" key="1">
    <citation type="submission" date="2022-08" db="EMBL/GenBank/DDBJ databases">
        <title>A Global Phylogenomic Analysis of the Shiitake Genus Lentinula.</title>
        <authorList>
            <consortium name="DOE Joint Genome Institute"/>
            <person name="Sierra-Patev S."/>
            <person name="Min B."/>
            <person name="Naranjo-Ortiz M."/>
            <person name="Looney B."/>
            <person name="Konkel Z."/>
            <person name="Slot J.C."/>
            <person name="Sakamoto Y."/>
            <person name="Steenwyk J.L."/>
            <person name="Rokas A."/>
            <person name="Carro J."/>
            <person name="Camarero S."/>
            <person name="Ferreira P."/>
            <person name="Molpeceres G."/>
            <person name="Ruiz-Duenas F.J."/>
            <person name="Serrano A."/>
            <person name="Henrissat B."/>
            <person name="Drula E."/>
            <person name="Hughes K.W."/>
            <person name="Mata J.L."/>
            <person name="Ishikawa N.K."/>
            <person name="Vargas-Isla R."/>
            <person name="Ushijima S."/>
            <person name="Smith C.A."/>
            <person name="Ahrendt S."/>
            <person name="Andreopoulos W."/>
            <person name="He G."/>
            <person name="Labutti K."/>
            <person name="Lipzen A."/>
            <person name="Ng V."/>
            <person name="Riley R."/>
            <person name="Sandor L."/>
            <person name="Barry K."/>
            <person name="Martinez A.T."/>
            <person name="Xiao Y."/>
            <person name="Gibbons J.G."/>
            <person name="Terashima K."/>
            <person name="Grigoriev I.V."/>
            <person name="Hibbett D.S."/>
        </authorList>
    </citation>
    <scope>NUCLEOTIDE SEQUENCE</scope>
    <source>
        <strain evidence="2">JLM2183</strain>
    </source>
</reference>
<dbReference type="OrthoDB" id="3051478at2759"/>
<feature type="compositionally biased region" description="Polar residues" evidence="1">
    <location>
        <begin position="51"/>
        <end position="68"/>
    </location>
</feature>
<accession>A0A9W9DT03</accession>
<sequence>MSVALPPGFYTIRVHNDTKTVASPSSAGGNLAVNTSSGNKEWQIDGDGVITSLSTGNSPAQAQTNNHPAQPGDNVVANTGNPLKWIISGVKYISSGSY</sequence>
<comment type="caution">
    <text evidence="2">The sequence shown here is derived from an EMBL/GenBank/DDBJ whole genome shotgun (WGS) entry which is preliminary data.</text>
</comment>
<protein>
    <submittedName>
        <fullName evidence="2">Uncharacterized protein</fullName>
    </submittedName>
</protein>
<proteinExistence type="predicted"/>
<dbReference type="EMBL" id="JAOTPV010000004">
    <property type="protein sequence ID" value="KAJ4483921.1"/>
    <property type="molecule type" value="Genomic_DNA"/>
</dbReference>
<feature type="region of interest" description="Disordered" evidence="1">
    <location>
        <begin position="21"/>
        <end position="40"/>
    </location>
</feature>
<dbReference type="Proteomes" id="UP001150266">
    <property type="component" value="Unassembled WGS sequence"/>
</dbReference>
<feature type="region of interest" description="Disordered" evidence="1">
    <location>
        <begin position="49"/>
        <end position="73"/>
    </location>
</feature>